<evidence type="ECO:0000256" key="6">
    <source>
        <dbReference type="SAM" id="MobiDB-lite"/>
    </source>
</evidence>
<dbReference type="CDD" id="cd10017">
    <property type="entry name" value="B3_DNA"/>
    <property type="match status" value="1"/>
</dbReference>
<dbReference type="PANTHER" id="PTHR31140:SF139">
    <property type="entry name" value="B3 DOMAIN-CONTAINING PROTEIN OS02G0455900-RELATED"/>
    <property type="match status" value="1"/>
</dbReference>
<dbReference type="GO" id="GO:0003677">
    <property type="term" value="F:DNA binding"/>
    <property type="evidence" value="ECO:0007669"/>
    <property type="project" value="UniProtKB-KW"/>
</dbReference>
<comment type="subcellular location">
    <subcellularLocation>
        <location evidence="1">Nucleus</location>
    </subcellularLocation>
</comment>
<dbReference type="InterPro" id="IPR003340">
    <property type="entry name" value="B3_DNA-bd"/>
</dbReference>
<feature type="domain" description="AP2/ERF" evidence="8">
    <location>
        <begin position="181"/>
        <end position="236"/>
    </location>
</feature>
<organism evidence="9 10">
    <name type="scientific">Adiantum capillus-veneris</name>
    <name type="common">Maidenhair fern</name>
    <dbReference type="NCBI Taxonomy" id="13818"/>
    <lineage>
        <taxon>Eukaryota</taxon>
        <taxon>Viridiplantae</taxon>
        <taxon>Streptophyta</taxon>
        <taxon>Embryophyta</taxon>
        <taxon>Tracheophyta</taxon>
        <taxon>Polypodiopsida</taxon>
        <taxon>Polypodiidae</taxon>
        <taxon>Polypodiales</taxon>
        <taxon>Pteridineae</taxon>
        <taxon>Pteridaceae</taxon>
        <taxon>Vittarioideae</taxon>
        <taxon>Adiantum</taxon>
    </lineage>
</organism>
<evidence type="ECO:0000259" key="8">
    <source>
        <dbReference type="PROSITE" id="PS51032"/>
    </source>
</evidence>
<dbReference type="SMART" id="SM01019">
    <property type="entry name" value="B3"/>
    <property type="match status" value="1"/>
</dbReference>
<dbReference type="OrthoDB" id="2020802at2759"/>
<dbReference type="Pfam" id="PF00847">
    <property type="entry name" value="AP2"/>
    <property type="match status" value="1"/>
</dbReference>
<name>A0A9D4U168_ADICA</name>
<evidence type="ECO:0000256" key="3">
    <source>
        <dbReference type="ARBA" id="ARBA00023125"/>
    </source>
</evidence>
<dbReference type="SMART" id="SM00380">
    <property type="entry name" value="AP2"/>
    <property type="match status" value="1"/>
</dbReference>
<evidence type="ECO:0000313" key="9">
    <source>
        <dbReference type="EMBL" id="KAI5059262.1"/>
    </source>
</evidence>
<dbReference type="SUPFAM" id="SSF54171">
    <property type="entry name" value="DNA-binding domain"/>
    <property type="match status" value="1"/>
</dbReference>
<evidence type="ECO:0000259" key="7">
    <source>
        <dbReference type="PROSITE" id="PS50863"/>
    </source>
</evidence>
<accession>A0A9D4U168</accession>
<dbReference type="GO" id="GO:0005634">
    <property type="term" value="C:nucleus"/>
    <property type="evidence" value="ECO:0007669"/>
    <property type="project" value="UniProtKB-SubCell"/>
</dbReference>
<comment type="caution">
    <text evidence="9">The sequence shown here is derived from an EMBL/GenBank/DDBJ whole genome shotgun (WGS) entry which is preliminary data.</text>
</comment>
<dbReference type="AlphaFoldDB" id="A0A9D4U168"/>
<protein>
    <submittedName>
        <fullName evidence="9">Uncharacterized protein</fullName>
    </submittedName>
</protein>
<sequence>MEEEVQQEYYRGRLPFALLLNRHGVDQSPRERASFSVDSCDEALSDFGFSASSQLNLRASPTLCALKDDSDYDDNNTAAASSHASPTYNFSILQSTVSCGSPQELSITEKSSQSNISKDSSALGFLHLQSDDQGTPIGGLERLGSGFSAISYTFGGSSSGADSDSGRRLSGCSDSVKLSAQYKGVVPQPNGRWGAQIYDKNQRIWLGTFNREEEAARAYDRAARKYRGREAVVNFKAVKHGYAEEIFLNRLSKEQVVDMLRRHTFEEELEQSKRQEYMGRSCNDGKEDNVGTGGGGIRRGGRGGAVVPKVEADTGTCLDANAHSIRGGSYSTTASKGVFTRAPPVSSSSPSSNWVQAEPREHLFDKSLTPSDVGKLNRLVIPKQHAERCFPLSTTNNEKGMMLNLEDSSGKIWRFRYSYWASSQSYVFTKGWSGFVKEKKLEAGDIVCFERGIGNDDVQLFISCRHRPTASQAAAKTTSASISDHLRSHQQQYLEHPQLAHQEFSLQQHKAMVLNSFMQASASSLEPRFPVEQRPNTQFQSARELNFPSSSSSYLIAYREAQEGSGGPVHHEDSHLFSLNRASNQIIDFMRSSQDEHVGELALRTTSAAEGASMCSLQFQYPVVDHVKRGEVDEGACNMHAATGRRTQLPLAAAWERRPLTSGEGPEVLGNAKEQERGIQYEGNAHQEACRYAEEGQKATLSASSKPAGLRLFGVDVKPQIMTCGEEGQEKGVKRAAASDSYSSESCSKRWKEFTLEDGKLGSSNFA</sequence>
<dbReference type="CDD" id="cd00018">
    <property type="entry name" value="AP2"/>
    <property type="match status" value="1"/>
</dbReference>
<dbReference type="Proteomes" id="UP000886520">
    <property type="component" value="Chromosome 25"/>
</dbReference>
<dbReference type="Gene3D" id="2.40.330.10">
    <property type="entry name" value="DNA-binding pseudobarrel domain"/>
    <property type="match status" value="1"/>
</dbReference>
<dbReference type="Gene3D" id="3.30.730.10">
    <property type="entry name" value="AP2/ERF domain"/>
    <property type="match status" value="1"/>
</dbReference>
<dbReference type="InterPro" id="IPR016177">
    <property type="entry name" value="DNA-bd_dom_sf"/>
</dbReference>
<dbReference type="InterPro" id="IPR015300">
    <property type="entry name" value="DNA-bd_pseudobarrel_sf"/>
</dbReference>
<evidence type="ECO:0000256" key="2">
    <source>
        <dbReference type="ARBA" id="ARBA00023015"/>
    </source>
</evidence>
<gene>
    <name evidence="9" type="ORF">GOP47_0025581</name>
</gene>
<evidence type="ECO:0000313" key="10">
    <source>
        <dbReference type="Proteomes" id="UP000886520"/>
    </source>
</evidence>
<dbReference type="GO" id="GO:0003700">
    <property type="term" value="F:DNA-binding transcription factor activity"/>
    <property type="evidence" value="ECO:0007669"/>
    <property type="project" value="InterPro"/>
</dbReference>
<reference evidence="9" key="1">
    <citation type="submission" date="2021-01" db="EMBL/GenBank/DDBJ databases">
        <title>Adiantum capillus-veneris genome.</title>
        <authorList>
            <person name="Fang Y."/>
            <person name="Liao Q."/>
        </authorList>
    </citation>
    <scope>NUCLEOTIDE SEQUENCE</scope>
    <source>
        <strain evidence="9">H3</strain>
        <tissue evidence="9">Leaf</tissue>
    </source>
</reference>
<proteinExistence type="predicted"/>
<keyword evidence="2" id="KW-0805">Transcription regulation</keyword>
<dbReference type="InterPro" id="IPR044800">
    <property type="entry name" value="LEC2-like"/>
</dbReference>
<dbReference type="PANTHER" id="PTHR31140">
    <property type="entry name" value="B3 DOMAIN-CONTAINING TRANSCRIPTION FACTOR ABI3"/>
    <property type="match status" value="1"/>
</dbReference>
<dbReference type="InterPro" id="IPR001471">
    <property type="entry name" value="AP2/ERF_dom"/>
</dbReference>
<feature type="region of interest" description="Disordered" evidence="6">
    <location>
        <begin position="279"/>
        <end position="305"/>
    </location>
</feature>
<feature type="domain" description="TF-B3" evidence="7">
    <location>
        <begin position="364"/>
        <end position="466"/>
    </location>
</feature>
<dbReference type="InterPro" id="IPR036955">
    <property type="entry name" value="AP2/ERF_dom_sf"/>
</dbReference>
<dbReference type="EMBL" id="JABFUD020000025">
    <property type="protein sequence ID" value="KAI5059262.1"/>
    <property type="molecule type" value="Genomic_DNA"/>
</dbReference>
<keyword evidence="4" id="KW-0804">Transcription</keyword>
<dbReference type="SUPFAM" id="SSF101936">
    <property type="entry name" value="DNA-binding pseudobarrel domain"/>
    <property type="match status" value="1"/>
</dbReference>
<dbReference type="FunFam" id="3.30.730.10:FF:000008">
    <property type="entry name" value="AP2 domain-containing protein RAP2.8"/>
    <property type="match status" value="1"/>
</dbReference>
<dbReference type="PROSITE" id="PS51032">
    <property type="entry name" value="AP2_ERF"/>
    <property type="match status" value="1"/>
</dbReference>
<keyword evidence="3" id="KW-0238">DNA-binding</keyword>
<keyword evidence="5" id="KW-0539">Nucleus</keyword>
<keyword evidence="10" id="KW-1185">Reference proteome</keyword>
<feature type="compositionally biased region" description="Basic and acidic residues" evidence="6">
    <location>
        <begin position="279"/>
        <end position="289"/>
    </location>
</feature>
<evidence type="ECO:0000256" key="5">
    <source>
        <dbReference type="ARBA" id="ARBA00023242"/>
    </source>
</evidence>
<evidence type="ECO:0000256" key="1">
    <source>
        <dbReference type="ARBA" id="ARBA00004123"/>
    </source>
</evidence>
<dbReference type="PROSITE" id="PS50863">
    <property type="entry name" value="B3"/>
    <property type="match status" value="1"/>
</dbReference>
<evidence type="ECO:0000256" key="4">
    <source>
        <dbReference type="ARBA" id="ARBA00023163"/>
    </source>
</evidence>
<feature type="compositionally biased region" description="Gly residues" evidence="6">
    <location>
        <begin position="291"/>
        <end position="304"/>
    </location>
</feature>
<dbReference type="Pfam" id="PF02362">
    <property type="entry name" value="B3"/>
    <property type="match status" value="1"/>
</dbReference>